<dbReference type="OrthoDB" id="2967156at2"/>
<gene>
    <name evidence="1" type="ORF">SAMN04487936_105119</name>
</gene>
<proteinExistence type="predicted"/>
<protein>
    <submittedName>
        <fullName evidence="1">Uncharacterized protein</fullName>
    </submittedName>
</protein>
<dbReference type="AlphaFoldDB" id="A0A1I3V371"/>
<dbReference type="Proteomes" id="UP000183557">
    <property type="component" value="Unassembled WGS sequence"/>
</dbReference>
<reference evidence="2" key="1">
    <citation type="submission" date="2016-10" db="EMBL/GenBank/DDBJ databases">
        <authorList>
            <person name="Varghese N."/>
            <person name="Submissions S."/>
        </authorList>
    </citation>
    <scope>NUCLEOTIDE SEQUENCE [LARGE SCALE GENOMIC DNA]</scope>
    <source>
        <strain evidence="2">CGMCC 1.3704</strain>
    </source>
</reference>
<organism evidence="1 2">
    <name type="scientific">Halobacillus dabanensis</name>
    <dbReference type="NCBI Taxonomy" id="240302"/>
    <lineage>
        <taxon>Bacteria</taxon>
        <taxon>Bacillati</taxon>
        <taxon>Bacillota</taxon>
        <taxon>Bacilli</taxon>
        <taxon>Bacillales</taxon>
        <taxon>Bacillaceae</taxon>
        <taxon>Halobacillus</taxon>
    </lineage>
</organism>
<evidence type="ECO:0000313" key="2">
    <source>
        <dbReference type="Proteomes" id="UP000183557"/>
    </source>
</evidence>
<dbReference type="RefSeq" id="WP_075036422.1">
    <property type="nucleotide sequence ID" value="NZ_FOSB01000005.1"/>
</dbReference>
<name>A0A1I3V371_HALDA</name>
<dbReference type="EMBL" id="FOSB01000005">
    <property type="protein sequence ID" value="SFJ89898.1"/>
    <property type="molecule type" value="Genomic_DNA"/>
</dbReference>
<accession>A0A1I3V371</accession>
<keyword evidence="2" id="KW-1185">Reference proteome</keyword>
<evidence type="ECO:0000313" key="1">
    <source>
        <dbReference type="EMBL" id="SFJ89898.1"/>
    </source>
</evidence>
<sequence>MGEIYDFKAFQKRKKEKEQEDPRVVVAIYRSVVYYVQMYMEETYDYPREHMTTNVLLKNVYRNDREKFLESFAALIRHWNLPPKDIEEFTNEDVFDRFPTIGHLCVYIEKRVKDL</sequence>